<dbReference type="Proteomes" id="UP001497744">
    <property type="component" value="Unassembled WGS sequence"/>
</dbReference>
<protein>
    <submittedName>
        <fullName evidence="1">DPH4 homolog</fullName>
    </submittedName>
</protein>
<gene>
    <name evidence="1" type="ORF">BcabD6B2_17090</name>
</gene>
<dbReference type="RefSeq" id="XP_067714343.1">
    <property type="nucleotide sequence ID" value="XM_067858242.1"/>
</dbReference>
<dbReference type="InterPro" id="IPR036869">
    <property type="entry name" value="J_dom_sf"/>
</dbReference>
<name>A0AAV4LQM7_BABCB</name>
<keyword evidence="2" id="KW-1185">Reference proteome</keyword>
<evidence type="ECO:0000313" key="1">
    <source>
        <dbReference type="EMBL" id="GIX62274.1"/>
    </source>
</evidence>
<evidence type="ECO:0000313" key="2">
    <source>
        <dbReference type="Proteomes" id="UP001497744"/>
    </source>
</evidence>
<organism evidence="1 2">
    <name type="scientific">Babesia caballi</name>
    <dbReference type="NCBI Taxonomy" id="5871"/>
    <lineage>
        <taxon>Eukaryota</taxon>
        <taxon>Sar</taxon>
        <taxon>Alveolata</taxon>
        <taxon>Apicomplexa</taxon>
        <taxon>Aconoidasida</taxon>
        <taxon>Piroplasmida</taxon>
        <taxon>Babesiidae</taxon>
        <taxon>Babesia</taxon>
    </lineage>
</organism>
<dbReference type="EMBL" id="BPLF01000001">
    <property type="protein sequence ID" value="GIX62274.1"/>
    <property type="molecule type" value="Genomic_DNA"/>
</dbReference>
<sequence>MGPQALKELVRAAGVLELQTEEKLDRAAVRRSFRRAVRTSHPDKSGGSVEVFNEVMWAYLTLNRYFDNKEHNGEATDAKGSTFHQPLSVVDMLYSEQDGAYFFQCRCGDVVEVATVALALEGVPGDAVAGAGPPELAQTAAAGVAGGGPEALQQRVGPEQALAGKLALLLGSRGRPDGEALEAAGVRDEGLDGVGADLAGGLVLANETVGSLGADALQSAAVVAPTQNAKINELVVSETEQFEHLWELDLEDLLVARRQVLQQRAAAEDEGVGVLSADGVGETLLHEVGALGLGLFLCLDHGHAHQTEQLFRALVLRLGDVDGAPDELANGLLVVLLLGLLQRALGLLPQLLALREGLLLRLGGGGVEHENGFYACLEEPDAPVHQPCDVGGGLALGVGERGEVAAFADGDGELIERGRGINAHRGAGHALERHLGQ</sequence>
<reference evidence="1 2" key="1">
    <citation type="submission" date="2021-06" db="EMBL/GenBank/DDBJ databases">
        <title>Genome sequence of Babesia caballi.</title>
        <authorList>
            <person name="Yamagishi J."/>
            <person name="Kidaka T."/>
            <person name="Ochi A."/>
        </authorList>
    </citation>
    <scope>NUCLEOTIDE SEQUENCE [LARGE SCALE GENOMIC DNA]</scope>
    <source>
        <strain evidence="1">USDA-D6B2</strain>
    </source>
</reference>
<comment type="caution">
    <text evidence="1">The sequence shown here is derived from an EMBL/GenBank/DDBJ whole genome shotgun (WGS) entry which is preliminary data.</text>
</comment>
<accession>A0AAV4LQM7</accession>
<dbReference type="AlphaFoldDB" id="A0AAV4LQM7"/>
<dbReference type="Gene3D" id="1.10.287.110">
    <property type="entry name" value="DnaJ domain"/>
    <property type="match status" value="1"/>
</dbReference>
<dbReference type="SUPFAM" id="SSF46565">
    <property type="entry name" value="Chaperone J-domain"/>
    <property type="match status" value="1"/>
</dbReference>
<dbReference type="GeneID" id="94193755"/>
<proteinExistence type="predicted"/>